<evidence type="ECO:0000313" key="2">
    <source>
        <dbReference type="Proteomes" id="UP000265520"/>
    </source>
</evidence>
<protein>
    <submittedName>
        <fullName evidence="1">Uncharacterized protein</fullName>
    </submittedName>
</protein>
<sequence length="89" mass="9813">MLGVKLLGGAVSRDKSFIEGVAMKRTVGAVELMHLLPQLKDPQSELLLPRSCMGIAKLFFGLRTCQPIHMEEASMLFDKELRGAVEDIV</sequence>
<dbReference type="PANTHER" id="PTHR48462">
    <property type="entry name" value="PROTEIN, PUTATIVE-RELATED"/>
    <property type="match status" value="1"/>
</dbReference>
<reference evidence="1 2" key="1">
    <citation type="journal article" date="2018" name="Front. Plant Sci.">
        <title>Red Clover (Trifolium pratense) and Zigzag Clover (T. medium) - A Picture of Genomic Similarities and Differences.</title>
        <authorList>
            <person name="Dluhosova J."/>
            <person name="Istvanek J."/>
            <person name="Nedelnik J."/>
            <person name="Repkova J."/>
        </authorList>
    </citation>
    <scope>NUCLEOTIDE SEQUENCE [LARGE SCALE GENOMIC DNA]</scope>
    <source>
        <strain evidence="2">cv. 10/8</strain>
        <tissue evidence="1">Leaf</tissue>
    </source>
</reference>
<evidence type="ECO:0000313" key="1">
    <source>
        <dbReference type="EMBL" id="MCI50113.1"/>
    </source>
</evidence>
<dbReference type="AlphaFoldDB" id="A0A392SMJ3"/>
<organism evidence="1 2">
    <name type="scientific">Trifolium medium</name>
    <dbReference type="NCBI Taxonomy" id="97028"/>
    <lineage>
        <taxon>Eukaryota</taxon>
        <taxon>Viridiplantae</taxon>
        <taxon>Streptophyta</taxon>
        <taxon>Embryophyta</taxon>
        <taxon>Tracheophyta</taxon>
        <taxon>Spermatophyta</taxon>
        <taxon>Magnoliopsida</taxon>
        <taxon>eudicotyledons</taxon>
        <taxon>Gunneridae</taxon>
        <taxon>Pentapetalae</taxon>
        <taxon>rosids</taxon>
        <taxon>fabids</taxon>
        <taxon>Fabales</taxon>
        <taxon>Fabaceae</taxon>
        <taxon>Papilionoideae</taxon>
        <taxon>50 kb inversion clade</taxon>
        <taxon>NPAAA clade</taxon>
        <taxon>Hologalegina</taxon>
        <taxon>IRL clade</taxon>
        <taxon>Trifolieae</taxon>
        <taxon>Trifolium</taxon>
    </lineage>
</organism>
<dbReference type="Proteomes" id="UP000265520">
    <property type="component" value="Unassembled WGS sequence"/>
</dbReference>
<dbReference type="PANTHER" id="PTHR48462:SF1">
    <property type="entry name" value="PROTEIN, PUTATIVE-RELATED"/>
    <property type="match status" value="1"/>
</dbReference>
<dbReference type="EMBL" id="LXQA010411592">
    <property type="protein sequence ID" value="MCI50113.1"/>
    <property type="molecule type" value="Genomic_DNA"/>
</dbReference>
<accession>A0A392SMJ3</accession>
<proteinExistence type="predicted"/>
<comment type="caution">
    <text evidence="1">The sequence shown here is derived from an EMBL/GenBank/DDBJ whole genome shotgun (WGS) entry which is preliminary data.</text>
</comment>
<feature type="non-terminal residue" evidence="1">
    <location>
        <position position="89"/>
    </location>
</feature>
<keyword evidence="2" id="KW-1185">Reference proteome</keyword>
<name>A0A392SMJ3_9FABA</name>